<dbReference type="EMBL" id="ML220112">
    <property type="protein sequence ID" value="TGZ85594.1"/>
    <property type="molecule type" value="Genomic_DNA"/>
</dbReference>
<proteinExistence type="predicted"/>
<dbReference type="InParanoid" id="A0A4S2N8S4"/>
<dbReference type="STRING" id="341454.A0A4S2N8S4"/>
<dbReference type="PANTHER" id="PTHR43861">
    <property type="entry name" value="TRANS-ACONITATE 2-METHYLTRANSFERASE-RELATED"/>
    <property type="match status" value="1"/>
</dbReference>
<feature type="compositionally biased region" description="Basic residues" evidence="2">
    <location>
        <begin position="1"/>
        <end position="12"/>
    </location>
</feature>
<dbReference type="PANTHER" id="PTHR43861:SF3">
    <property type="entry name" value="PUTATIVE (AFU_ORTHOLOGUE AFUA_2G14390)-RELATED"/>
    <property type="match status" value="1"/>
</dbReference>
<keyword evidence="4" id="KW-0489">Methyltransferase</keyword>
<evidence type="ECO:0000313" key="5">
    <source>
        <dbReference type="Proteomes" id="UP000298138"/>
    </source>
</evidence>
<feature type="domain" description="Methyltransferase" evidence="3">
    <location>
        <begin position="63"/>
        <end position="158"/>
    </location>
</feature>
<protein>
    <submittedName>
        <fullName evidence="4">S-adenosyl-L-methionine-dependent methyltransferase</fullName>
    </submittedName>
</protein>
<dbReference type="Proteomes" id="UP000298138">
    <property type="component" value="Unassembled WGS sequence"/>
</dbReference>
<keyword evidence="5" id="KW-1185">Reference proteome</keyword>
<dbReference type="OrthoDB" id="3647at2759"/>
<dbReference type="AlphaFoldDB" id="A0A4S2N8S4"/>
<feature type="region of interest" description="Disordered" evidence="2">
    <location>
        <begin position="1"/>
        <end position="21"/>
    </location>
</feature>
<dbReference type="InterPro" id="IPR041698">
    <property type="entry name" value="Methyltransf_25"/>
</dbReference>
<dbReference type="Pfam" id="PF13649">
    <property type="entry name" value="Methyltransf_25"/>
    <property type="match status" value="1"/>
</dbReference>
<keyword evidence="1 4" id="KW-0808">Transferase</keyword>
<gene>
    <name evidence="4" type="ORF">EX30DRAFT_314752</name>
</gene>
<name>A0A4S2N8S4_9PEZI</name>
<accession>A0A4S2N8S4</accession>
<reference evidence="4 5" key="1">
    <citation type="submission" date="2019-04" db="EMBL/GenBank/DDBJ databases">
        <title>Comparative genomics and transcriptomics to analyze fruiting body development in filamentous ascomycetes.</title>
        <authorList>
            <consortium name="DOE Joint Genome Institute"/>
            <person name="Lutkenhaus R."/>
            <person name="Traeger S."/>
            <person name="Breuer J."/>
            <person name="Kuo A."/>
            <person name="Lipzen A."/>
            <person name="Pangilinan J."/>
            <person name="Dilworth D."/>
            <person name="Sandor L."/>
            <person name="Poggeler S."/>
            <person name="Barry K."/>
            <person name="Grigoriev I.V."/>
            <person name="Nowrousian M."/>
        </authorList>
    </citation>
    <scope>NUCLEOTIDE SEQUENCE [LARGE SCALE GENOMIC DNA]</scope>
    <source>
        <strain evidence="4 5">CBS 389.68</strain>
    </source>
</reference>
<dbReference type="SUPFAM" id="SSF53335">
    <property type="entry name" value="S-adenosyl-L-methionine-dependent methyltransferases"/>
    <property type="match status" value="1"/>
</dbReference>
<evidence type="ECO:0000256" key="1">
    <source>
        <dbReference type="ARBA" id="ARBA00022679"/>
    </source>
</evidence>
<dbReference type="GO" id="GO:0008168">
    <property type="term" value="F:methyltransferase activity"/>
    <property type="evidence" value="ECO:0007669"/>
    <property type="project" value="UniProtKB-KW"/>
</dbReference>
<dbReference type="Gene3D" id="3.40.50.150">
    <property type="entry name" value="Vaccinia Virus protein VP39"/>
    <property type="match status" value="1"/>
</dbReference>
<sequence>MSFHHHHHHHHDHTALSSSNKDHFDKQAHDYAHSHSHNKVASYVASAIIDALSSALSEDTTRVLDYACGPGLISRALLPHVASVTGIDLSPNMVNEFNTAAQNQGLSKEEMQAVVGDLCSDQELLPEAKDFDVAVCSLALHHIADAGLTVKRIAERLKSETGMLAIVEFKPHGKMEHFEHVVAHHGFSEQRVRDLFAEAGLVDVRFLEVGPPGGGGKGVTFLSKDDEGKEIKIEREVFLAIGRKAA</sequence>
<evidence type="ECO:0000313" key="4">
    <source>
        <dbReference type="EMBL" id="TGZ85594.1"/>
    </source>
</evidence>
<evidence type="ECO:0000259" key="3">
    <source>
        <dbReference type="Pfam" id="PF13649"/>
    </source>
</evidence>
<dbReference type="CDD" id="cd02440">
    <property type="entry name" value="AdoMet_MTases"/>
    <property type="match status" value="1"/>
</dbReference>
<evidence type="ECO:0000256" key="2">
    <source>
        <dbReference type="SAM" id="MobiDB-lite"/>
    </source>
</evidence>
<organism evidence="4 5">
    <name type="scientific">Ascodesmis nigricans</name>
    <dbReference type="NCBI Taxonomy" id="341454"/>
    <lineage>
        <taxon>Eukaryota</taxon>
        <taxon>Fungi</taxon>
        <taxon>Dikarya</taxon>
        <taxon>Ascomycota</taxon>
        <taxon>Pezizomycotina</taxon>
        <taxon>Pezizomycetes</taxon>
        <taxon>Pezizales</taxon>
        <taxon>Ascodesmidaceae</taxon>
        <taxon>Ascodesmis</taxon>
    </lineage>
</organism>
<dbReference type="GO" id="GO:0032259">
    <property type="term" value="P:methylation"/>
    <property type="evidence" value="ECO:0007669"/>
    <property type="project" value="UniProtKB-KW"/>
</dbReference>
<dbReference type="InterPro" id="IPR029063">
    <property type="entry name" value="SAM-dependent_MTases_sf"/>
</dbReference>